<reference evidence="3 4" key="1">
    <citation type="submission" date="2014-05" db="EMBL/GenBank/DDBJ databases">
        <title>Draft genome sequence of a rare smut relative, Tilletiaria anomala UBC 951.</title>
        <authorList>
            <consortium name="DOE Joint Genome Institute"/>
            <person name="Toome M."/>
            <person name="Kuo A."/>
            <person name="Henrissat B."/>
            <person name="Lipzen A."/>
            <person name="Tritt A."/>
            <person name="Yoshinaga Y."/>
            <person name="Zane M."/>
            <person name="Barry K."/>
            <person name="Grigoriev I.V."/>
            <person name="Spatafora J.W."/>
            <person name="Aimea M.C."/>
        </authorList>
    </citation>
    <scope>NUCLEOTIDE SEQUENCE [LARGE SCALE GENOMIC DNA]</scope>
    <source>
        <strain evidence="3 4">UBC 951</strain>
    </source>
</reference>
<feature type="region of interest" description="Disordered" evidence="1">
    <location>
        <begin position="238"/>
        <end position="259"/>
    </location>
</feature>
<evidence type="ECO:0000313" key="4">
    <source>
        <dbReference type="Proteomes" id="UP000027361"/>
    </source>
</evidence>
<dbReference type="HOGENOM" id="CLU_348571_0_0_1"/>
<sequence>MESLPSELLVCIFSCSVLGLADLHNLRLAISAPRHLHLRSSNSRGWRSDHVRAQAESEPNRDTYADGEWIIEAIDRAARLHPHTSVLKNRLPRRLTRHAEPVTDISSWRRSLRFEHSPLSPGGNIKCGRPSKMWDIFSATSMLDDSALVDIADLFASLAMQAFTDGEDHDPEQEGDDEMTGALQDDPCNAIHFSLAMCLATLRALSRRPWKRKVNVAHSAQAQPAAFTDAPLTELAPNTGHWGSAATSGAAGTSDVDEGALSEEQIDTQLSREFHVLRRALRRCDPLRAHDHLRRQKQEHNPRSCYTPCPCLDRTWQSFYTIAWQFLLSRYRRHFRPDDIAHVSYRTVIFSAFCFPSSGSGGDARGHSASGLMSSTRFGFGTTLDSASSGASGGNVARNFYATAHLNPDAMLFNLLESPTYARTKEWFGISEYILPPGLARQWASWLGYDWGEGGLFWKDKERGMAERRLRSEISGTSVGASAPSCGSARSDGADVIPGFKRALRPIEVVLLTHARWRARMLLAAVAASEQRASSTSSSGREAGDNRRAQAEHVGAATDIHPEKLAQCRDMDIHFVRRSLQIQSWAIGGVTEVHPSASASAPPSGPVGTAEEEERSPLAGAVHPSSPFLTISSDDVSLLTRWRRWTWPWHLPWPQHGQAASSRPSIDPYDLSQAWMDIIAPLRPAISAERSPAPPLPTRRVVAASAASGSVHEAEAHTLARKWQNYALNLLGDLHSGAGVEHRVCSEVEDFIPFVPVRVDPETRMSSAGTMALRSSHSHLAMYPHWQVPLALWVAAVVLLLALMFRSGV</sequence>
<feature type="compositionally biased region" description="Low complexity" evidence="1">
    <location>
        <begin position="243"/>
        <end position="254"/>
    </location>
</feature>
<keyword evidence="2" id="KW-0472">Membrane</keyword>
<keyword evidence="4" id="KW-1185">Reference proteome</keyword>
<dbReference type="RefSeq" id="XP_013241225.1">
    <property type="nucleotide sequence ID" value="XM_013385771.1"/>
</dbReference>
<dbReference type="GeneID" id="25265090"/>
<organism evidence="3 4">
    <name type="scientific">Tilletiaria anomala (strain ATCC 24038 / CBS 436.72 / UBC 951)</name>
    <dbReference type="NCBI Taxonomy" id="1037660"/>
    <lineage>
        <taxon>Eukaryota</taxon>
        <taxon>Fungi</taxon>
        <taxon>Dikarya</taxon>
        <taxon>Basidiomycota</taxon>
        <taxon>Ustilaginomycotina</taxon>
        <taxon>Exobasidiomycetes</taxon>
        <taxon>Georgefischeriales</taxon>
        <taxon>Tilletiariaceae</taxon>
        <taxon>Tilletiaria</taxon>
    </lineage>
</organism>
<accession>A0A066VDY8</accession>
<proteinExistence type="predicted"/>
<gene>
    <name evidence="3" type="ORF">K437DRAFT_258825</name>
</gene>
<keyword evidence="2" id="KW-0812">Transmembrane</keyword>
<dbReference type="InParanoid" id="A0A066VDY8"/>
<name>A0A066VDY8_TILAU</name>
<dbReference type="Proteomes" id="UP000027361">
    <property type="component" value="Unassembled WGS sequence"/>
</dbReference>
<evidence type="ECO:0000256" key="2">
    <source>
        <dbReference type="SAM" id="Phobius"/>
    </source>
</evidence>
<protein>
    <submittedName>
        <fullName evidence="3">Uncharacterized protein</fullName>
    </submittedName>
</protein>
<dbReference type="AlphaFoldDB" id="A0A066VDY8"/>
<comment type="caution">
    <text evidence="3">The sequence shown here is derived from an EMBL/GenBank/DDBJ whole genome shotgun (WGS) entry which is preliminary data.</text>
</comment>
<evidence type="ECO:0000313" key="3">
    <source>
        <dbReference type="EMBL" id="KDN39942.1"/>
    </source>
</evidence>
<feature type="compositionally biased region" description="Low complexity" evidence="1">
    <location>
        <begin position="531"/>
        <end position="541"/>
    </location>
</feature>
<feature type="region of interest" description="Disordered" evidence="1">
    <location>
        <begin position="531"/>
        <end position="558"/>
    </location>
</feature>
<feature type="region of interest" description="Disordered" evidence="1">
    <location>
        <begin position="594"/>
        <end position="622"/>
    </location>
</feature>
<dbReference type="OrthoDB" id="3366723at2759"/>
<keyword evidence="2" id="KW-1133">Transmembrane helix</keyword>
<dbReference type="EMBL" id="JMSN01000097">
    <property type="protein sequence ID" value="KDN39942.1"/>
    <property type="molecule type" value="Genomic_DNA"/>
</dbReference>
<evidence type="ECO:0000256" key="1">
    <source>
        <dbReference type="SAM" id="MobiDB-lite"/>
    </source>
</evidence>
<feature type="compositionally biased region" description="Basic and acidic residues" evidence="1">
    <location>
        <begin position="542"/>
        <end position="551"/>
    </location>
</feature>
<feature type="transmembrane region" description="Helical" evidence="2">
    <location>
        <begin position="786"/>
        <end position="805"/>
    </location>
</feature>